<dbReference type="EMBL" id="JARKIB010000074">
    <property type="protein sequence ID" value="KAJ7748075.1"/>
    <property type="molecule type" value="Genomic_DNA"/>
</dbReference>
<feature type="compositionally biased region" description="Pro residues" evidence="1">
    <location>
        <begin position="94"/>
        <end position="108"/>
    </location>
</feature>
<protein>
    <submittedName>
        <fullName evidence="2">Uncharacterized protein</fullName>
    </submittedName>
</protein>
<feature type="compositionally biased region" description="Low complexity" evidence="1">
    <location>
        <begin position="109"/>
        <end position="138"/>
    </location>
</feature>
<proteinExistence type="predicted"/>
<organism evidence="2 3">
    <name type="scientific">Mycena metata</name>
    <dbReference type="NCBI Taxonomy" id="1033252"/>
    <lineage>
        <taxon>Eukaryota</taxon>
        <taxon>Fungi</taxon>
        <taxon>Dikarya</taxon>
        <taxon>Basidiomycota</taxon>
        <taxon>Agaricomycotina</taxon>
        <taxon>Agaricomycetes</taxon>
        <taxon>Agaricomycetidae</taxon>
        <taxon>Agaricales</taxon>
        <taxon>Marasmiineae</taxon>
        <taxon>Mycenaceae</taxon>
        <taxon>Mycena</taxon>
    </lineage>
</organism>
<evidence type="ECO:0000256" key="1">
    <source>
        <dbReference type="SAM" id="MobiDB-lite"/>
    </source>
</evidence>
<feature type="compositionally biased region" description="Low complexity" evidence="1">
    <location>
        <begin position="59"/>
        <end position="73"/>
    </location>
</feature>
<evidence type="ECO:0000313" key="2">
    <source>
        <dbReference type="EMBL" id="KAJ7748075.1"/>
    </source>
</evidence>
<keyword evidence="3" id="KW-1185">Reference proteome</keyword>
<dbReference type="AlphaFoldDB" id="A0AAD7IRI2"/>
<name>A0AAD7IRI2_9AGAR</name>
<feature type="region of interest" description="Disordered" evidence="1">
    <location>
        <begin position="1"/>
        <end position="140"/>
    </location>
</feature>
<evidence type="ECO:0000313" key="3">
    <source>
        <dbReference type="Proteomes" id="UP001215598"/>
    </source>
</evidence>
<gene>
    <name evidence="2" type="ORF">B0H16DRAFT_1849700</name>
</gene>
<feature type="compositionally biased region" description="Low complexity" evidence="1">
    <location>
        <begin position="16"/>
        <end position="29"/>
    </location>
</feature>
<dbReference type="Proteomes" id="UP001215598">
    <property type="component" value="Unassembled WGS sequence"/>
</dbReference>
<accession>A0AAD7IRI2</accession>
<sequence>MYPQRPNHPQQSGQRQNAYPQQPNPQQTPYLPPPNPQLNVYGLQQNPFPQRLPGPPHVAQNAYPQQPNPQQTPYLPPPNPQLNVYGLQQNPFPQRLPGPPHVAYPPGQPLNQQQNPYYQQGNQQPPVQQQQTPYGQQPVYHQPIPAHTAYQGAAPPPRVISIHKHFDPTVDEIIHYMELKSHLFNDPEKAKLWDTVIKPCLDAERSRLVPRNTGVAEHVTVPGTYDLKMRISDIYSALGYIVTETDRYQYTEQDLKDPARLTQIHHKILGHFGKWVNILSSKFEQPDDAMPSTVCIMFGPPTNPSSSTQPLLMAVFPNLSGASKKEGLKLQQDNLDGITSGLAFSNKLSPREKLWVEQAFGHCSETLGWLYLIDPHAVIPPCLLYGLTVKTAIFRWMERYSVTQMKADLRSPCQNCISVIKNINEALQSASPHSSATFRYTDQTPLYTAGARVGITTAGAVEKCRKEEWNRKHYKLCPHFRFCSWPEWIGATARRATPSPGSGSVCRQSWRRCMDKEDDK</sequence>
<comment type="caution">
    <text evidence="2">The sequence shown here is derived from an EMBL/GenBank/DDBJ whole genome shotgun (WGS) entry which is preliminary data.</text>
</comment>
<reference evidence="2" key="1">
    <citation type="submission" date="2023-03" db="EMBL/GenBank/DDBJ databases">
        <title>Massive genome expansion in bonnet fungi (Mycena s.s.) driven by repeated elements and novel gene families across ecological guilds.</title>
        <authorList>
            <consortium name="Lawrence Berkeley National Laboratory"/>
            <person name="Harder C.B."/>
            <person name="Miyauchi S."/>
            <person name="Viragh M."/>
            <person name="Kuo A."/>
            <person name="Thoen E."/>
            <person name="Andreopoulos B."/>
            <person name="Lu D."/>
            <person name="Skrede I."/>
            <person name="Drula E."/>
            <person name="Henrissat B."/>
            <person name="Morin E."/>
            <person name="Kohler A."/>
            <person name="Barry K."/>
            <person name="LaButti K."/>
            <person name="Morin E."/>
            <person name="Salamov A."/>
            <person name="Lipzen A."/>
            <person name="Mereny Z."/>
            <person name="Hegedus B."/>
            <person name="Baldrian P."/>
            <person name="Stursova M."/>
            <person name="Weitz H."/>
            <person name="Taylor A."/>
            <person name="Grigoriev I.V."/>
            <person name="Nagy L.G."/>
            <person name="Martin F."/>
            <person name="Kauserud H."/>
        </authorList>
    </citation>
    <scope>NUCLEOTIDE SEQUENCE</scope>
    <source>
        <strain evidence="2">CBHHK182m</strain>
    </source>
</reference>